<evidence type="ECO:0000313" key="1">
    <source>
        <dbReference type="EMBL" id="GME23109.1"/>
    </source>
</evidence>
<protein>
    <submittedName>
        <fullName evidence="1">Uncharacterized protein LTHEOB_9214</fullName>
    </submittedName>
</protein>
<proteinExistence type="predicted"/>
<comment type="caution">
    <text evidence="1">The sequence shown here is derived from an EMBL/GenBank/DDBJ whole genome shotgun (WGS) entry which is preliminary data.</text>
</comment>
<organism evidence="1 2">
    <name type="scientific">Neofusicoccum parvum</name>
    <dbReference type="NCBI Taxonomy" id="310453"/>
    <lineage>
        <taxon>Eukaryota</taxon>
        <taxon>Fungi</taxon>
        <taxon>Dikarya</taxon>
        <taxon>Ascomycota</taxon>
        <taxon>Pezizomycotina</taxon>
        <taxon>Dothideomycetes</taxon>
        <taxon>Dothideomycetes incertae sedis</taxon>
        <taxon>Botryosphaeriales</taxon>
        <taxon>Botryosphaeriaceae</taxon>
        <taxon>Neofusicoccum</taxon>
    </lineage>
</organism>
<dbReference type="EMBL" id="BSXG01000005">
    <property type="protein sequence ID" value="GME23109.1"/>
    <property type="molecule type" value="Genomic_DNA"/>
</dbReference>
<keyword evidence="2" id="KW-1185">Reference proteome</keyword>
<dbReference type="Proteomes" id="UP001165186">
    <property type="component" value="Unassembled WGS sequence"/>
</dbReference>
<name>A0ACB5RRG7_9PEZI</name>
<accession>A0ACB5RRG7</accession>
<sequence length="488" mass="55955">MANGYLNRIAAKPKAFQVLPVELNQEIASNLTNDKDLVNFRAACRAARDAIDDQDSSWFKRFTQLYDYPANLHKNSPGYKAKIRKLYQKRSKYLVRSPPHFKTGCTQREEDSLKMVADLINDSYNSSSSVHNTFINGQKQLTSKNIEAFKDFISRSDIIDNIFRPRPSSRKSKKDDGEDEKEPQYSPLLAAIQVLCIPTILKEPRNLYGFPDSQKEAYSTIVKAPIFGGFNKLEINMVWLLHVMNFFKYHIGNAGENTLFEPFGKLERAEKPFYWQGPIHNGPQELGVHWKGTYAYLDRDEMKAIRSGNPHNQLLMDRNVDHGDSAIQTMNIDIPETHEFPWPASFERHLQSITPPKPARTRAQHRSDVDDSFMYERINQRFQATGYDDEDFHAAGWLNELPNQQGIAGWKRMTMMKYFEDGQGGWDGNALWAYEGVVLPGGQIMLGRWWSPEVAVPGREVYTGPFIFWNTDAACDLIDCDLHGINDP</sequence>
<evidence type="ECO:0000313" key="2">
    <source>
        <dbReference type="Proteomes" id="UP001165186"/>
    </source>
</evidence>
<reference evidence="1" key="1">
    <citation type="submission" date="2024-09" db="EMBL/GenBank/DDBJ databases">
        <title>Draft Genome Sequences of Neofusicoccum parvum.</title>
        <authorList>
            <person name="Ashida A."/>
            <person name="Camagna M."/>
            <person name="Tanaka A."/>
            <person name="Takemoto D."/>
        </authorList>
    </citation>
    <scope>NUCLEOTIDE SEQUENCE</scope>
    <source>
        <strain evidence="1">PPO83</strain>
    </source>
</reference>
<gene>
    <name evidence="1" type="primary">g9360</name>
    <name evidence="1" type="ORF">NpPPO83_00009360</name>
</gene>